<dbReference type="Pfam" id="PF00672">
    <property type="entry name" value="HAMP"/>
    <property type="match status" value="1"/>
</dbReference>
<keyword evidence="3" id="KW-0488">Methylation</keyword>
<dbReference type="OrthoDB" id="8724845at2"/>
<dbReference type="InterPro" id="IPR004089">
    <property type="entry name" value="MCPsignal_dom"/>
</dbReference>
<reference evidence="15 16" key="1">
    <citation type="submission" date="2018-03" db="EMBL/GenBank/DDBJ databases">
        <title>Whole genome sequencing of Histamine producing bacteria.</title>
        <authorList>
            <person name="Butler K."/>
        </authorList>
    </citation>
    <scope>NUCLEOTIDE SEQUENCE [LARGE SCALE GENOMIC DNA]</scope>
    <source>
        <strain evidence="15 16">JCM 13586</strain>
    </source>
</reference>
<evidence type="ECO:0000256" key="1">
    <source>
        <dbReference type="ARBA" id="ARBA00004651"/>
    </source>
</evidence>
<dbReference type="GO" id="GO:0007165">
    <property type="term" value="P:signal transduction"/>
    <property type="evidence" value="ECO:0007669"/>
    <property type="project" value="UniProtKB-KW"/>
</dbReference>
<evidence type="ECO:0000256" key="11">
    <source>
        <dbReference type="SAM" id="MobiDB-lite"/>
    </source>
</evidence>
<evidence type="ECO:0000256" key="12">
    <source>
        <dbReference type="SAM" id="Phobius"/>
    </source>
</evidence>
<gene>
    <name evidence="15" type="ORF">C9I99_16270</name>
</gene>
<dbReference type="PANTHER" id="PTHR32089:SF39">
    <property type="entry name" value="METHYL-ACCEPTING CHEMOTAXIS PROTEIN HLYB"/>
    <property type="match status" value="1"/>
</dbReference>
<keyword evidence="7 12" id="KW-0472">Membrane</keyword>
<feature type="compositionally biased region" description="Polar residues" evidence="11">
    <location>
        <begin position="345"/>
        <end position="361"/>
    </location>
</feature>
<evidence type="ECO:0000256" key="10">
    <source>
        <dbReference type="PROSITE-ProRule" id="PRU00284"/>
    </source>
</evidence>
<evidence type="ECO:0000256" key="2">
    <source>
        <dbReference type="ARBA" id="ARBA00022475"/>
    </source>
</evidence>
<evidence type="ECO:0000256" key="6">
    <source>
        <dbReference type="ARBA" id="ARBA00022989"/>
    </source>
</evidence>
<accession>A0A2T3IVZ0</accession>
<keyword evidence="8 10" id="KW-0807">Transducer</keyword>
<proteinExistence type="inferred from homology"/>
<keyword evidence="2" id="KW-1003">Cell membrane</keyword>
<feature type="domain" description="HAMP" evidence="14">
    <location>
        <begin position="279"/>
        <end position="332"/>
    </location>
</feature>
<dbReference type="GO" id="GO:0005886">
    <property type="term" value="C:plasma membrane"/>
    <property type="evidence" value="ECO:0007669"/>
    <property type="project" value="UniProtKB-SubCell"/>
</dbReference>
<comment type="similarity">
    <text evidence="9">Belongs to the methyl-accepting chemotaxis (MCP) protein family.</text>
</comment>
<evidence type="ECO:0000259" key="13">
    <source>
        <dbReference type="PROSITE" id="PS50111"/>
    </source>
</evidence>
<dbReference type="RefSeq" id="WP_107349931.1">
    <property type="nucleotide sequence ID" value="NZ_PYMH01000008.1"/>
</dbReference>
<dbReference type="Proteomes" id="UP000241222">
    <property type="component" value="Unassembled WGS sequence"/>
</dbReference>
<evidence type="ECO:0000256" key="5">
    <source>
        <dbReference type="ARBA" id="ARBA00022692"/>
    </source>
</evidence>
<dbReference type="PROSITE" id="PS50885">
    <property type="entry name" value="HAMP"/>
    <property type="match status" value="1"/>
</dbReference>
<dbReference type="Gene3D" id="1.10.287.950">
    <property type="entry name" value="Methyl-accepting chemotaxis protein"/>
    <property type="match status" value="1"/>
</dbReference>
<dbReference type="PROSITE" id="PS50111">
    <property type="entry name" value="CHEMOTAXIS_TRANSDUC_2"/>
    <property type="match status" value="1"/>
</dbReference>
<dbReference type="SMART" id="SM00283">
    <property type="entry name" value="MA"/>
    <property type="match status" value="1"/>
</dbReference>
<protein>
    <submittedName>
        <fullName evidence="15">Methyl-accepting chemotaxis protein</fullName>
    </submittedName>
</protein>
<dbReference type="SMART" id="SM00304">
    <property type="entry name" value="HAMP"/>
    <property type="match status" value="1"/>
</dbReference>
<evidence type="ECO:0000313" key="16">
    <source>
        <dbReference type="Proteomes" id="UP000241222"/>
    </source>
</evidence>
<evidence type="ECO:0000256" key="4">
    <source>
        <dbReference type="ARBA" id="ARBA00022500"/>
    </source>
</evidence>
<dbReference type="GO" id="GO:0006935">
    <property type="term" value="P:chemotaxis"/>
    <property type="evidence" value="ECO:0007669"/>
    <property type="project" value="UniProtKB-KW"/>
</dbReference>
<dbReference type="CDD" id="cd06225">
    <property type="entry name" value="HAMP"/>
    <property type="match status" value="1"/>
</dbReference>
<feature type="region of interest" description="Disordered" evidence="11">
    <location>
        <begin position="345"/>
        <end position="368"/>
    </location>
</feature>
<sequence length="609" mass="66179">MKIKIKLLGLTLISVAALGAVLVIGLMAGERVVRLNQAKTTVTEMEVTLLNLRRNEKDFMMRMDMKYRSAFEDNYTRYQSLQADLASRAQHLSLSISQLDQFTAVTAKYREGMLALIAGYQQLGLSNNEGLLREYFSTVDTLVHTASAQGEGIGPLFSLVMASKVMVLEGDQSSMADYQALKQTHEAQLSALFGLNFQRYQQAAEQARLQLVQIGLSHNEGLRGDIRRQAHQVEQMFSVVKQQLDKTVADEQHKLTTLLSIIVVLVVLALLGLSWWISQSIHRRLAGMSLLMAEIASSHDLTRTADQDGNDELAEMAVNFNYLLASLRQLVGEVQVAVSELGDASNQLQQRSNESEQSLRQQEGETESVAAAVTEMGATIRDIAQNTEIAAGHAERSFQGATEGLQEVADTKHKIDTLSDDLASTSEQVSSLSNLSANIGSVLDVIKDIAEQTNLLALNAAIEAARAGDQGRGFAVVADEVRSLALRTRQSTEEITAIIGSLQGQTAQVVEHISHCRKLGGQSVSQAESAERQINHIMANMQQIMDTSHQIAAAVEQQSLVSGEVGQNVSAISDLTSLNTKVAHDNVQASQSVAQQANGLEQAIAGFRV</sequence>
<feature type="transmembrane region" description="Helical" evidence="12">
    <location>
        <begin position="258"/>
        <end position="278"/>
    </location>
</feature>
<evidence type="ECO:0000259" key="14">
    <source>
        <dbReference type="PROSITE" id="PS50885"/>
    </source>
</evidence>
<comment type="caution">
    <text evidence="15">The sequence shown here is derived from an EMBL/GenBank/DDBJ whole genome shotgun (WGS) entry which is preliminary data.</text>
</comment>
<feature type="domain" description="Methyl-accepting transducer" evidence="13">
    <location>
        <begin position="337"/>
        <end position="573"/>
    </location>
</feature>
<evidence type="ECO:0000256" key="9">
    <source>
        <dbReference type="ARBA" id="ARBA00029447"/>
    </source>
</evidence>
<dbReference type="InterPro" id="IPR003660">
    <property type="entry name" value="HAMP_dom"/>
</dbReference>
<keyword evidence="16" id="KW-1185">Reference proteome</keyword>
<evidence type="ECO:0000256" key="8">
    <source>
        <dbReference type="ARBA" id="ARBA00023224"/>
    </source>
</evidence>
<evidence type="ECO:0000256" key="7">
    <source>
        <dbReference type="ARBA" id="ARBA00023136"/>
    </source>
</evidence>
<dbReference type="PANTHER" id="PTHR32089">
    <property type="entry name" value="METHYL-ACCEPTING CHEMOTAXIS PROTEIN MCPB"/>
    <property type="match status" value="1"/>
</dbReference>
<dbReference type="AlphaFoldDB" id="A0A2T3IVZ0"/>
<evidence type="ECO:0000313" key="15">
    <source>
        <dbReference type="EMBL" id="PSU32625.1"/>
    </source>
</evidence>
<dbReference type="SUPFAM" id="SSF58104">
    <property type="entry name" value="Methyl-accepting chemotaxis protein (MCP) signaling domain"/>
    <property type="match status" value="1"/>
</dbReference>
<keyword evidence="6 12" id="KW-1133">Transmembrane helix</keyword>
<name>A0A2T3IVZ0_9GAMM</name>
<keyword evidence="5 12" id="KW-0812">Transmembrane</keyword>
<organism evidence="15 16">
    <name type="scientific">Photobacterium lutimaris</name>
    <dbReference type="NCBI Taxonomy" id="388278"/>
    <lineage>
        <taxon>Bacteria</taxon>
        <taxon>Pseudomonadati</taxon>
        <taxon>Pseudomonadota</taxon>
        <taxon>Gammaproteobacteria</taxon>
        <taxon>Vibrionales</taxon>
        <taxon>Vibrionaceae</taxon>
        <taxon>Photobacterium</taxon>
    </lineage>
</organism>
<comment type="subcellular location">
    <subcellularLocation>
        <location evidence="1">Cell membrane</location>
        <topology evidence="1">Multi-pass membrane protein</topology>
    </subcellularLocation>
</comment>
<dbReference type="Pfam" id="PF00015">
    <property type="entry name" value="MCPsignal"/>
    <property type="match status" value="1"/>
</dbReference>
<keyword evidence="4" id="KW-0145">Chemotaxis</keyword>
<dbReference type="EMBL" id="PYMH01000008">
    <property type="protein sequence ID" value="PSU32625.1"/>
    <property type="molecule type" value="Genomic_DNA"/>
</dbReference>
<dbReference type="CDD" id="cd11386">
    <property type="entry name" value="MCP_signal"/>
    <property type="match status" value="1"/>
</dbReference>
<evidence type="ECO:0000256" key="3">
    <source>
        <dbReference type="ARBA" id="ARBA00022481"/>
    </source>
</evidence>
<dbReference type="FunFam" id="1.10.287.950:FF:000001">
    <property type="entry name" value="Methyl-accepting chemotaxis sensory transducer"/>
    <property type="match status" value="1"/>
</dbReference>